<proteinExistence type="predicted"/>
<gene>
    <name evidence="2" type="primary">Dgri\GH24008</name>
    <name evidence="2" type="ORF">Dgri_GH24008</name>
</gene>
<dbReference type="EMBL" id="CH916380">
    <property type="protein sequence ID" value="EDV90966.1"/>
    <property type="molecule type" value="Genomic_DNA"/>
</dbReference>
<reference evidence="2 3" key="1">
    <citation type="journal article" date="2007" name="Nature">
        <title>Evolution of genes and genomes on the Drosophila phylogeny.</title>
        <authorList>
            <consortium name="Drosophila 12 Genomes Consortium"/>
            <person name="Clark A.G."/>
            <person name="Eisen M.B."/>
            <person name="Smith D.R."/>
            <person name="Bergman C.M."/>
            <person name="Oliver B."/>
            <person name="Markow T.A."/>
            <person name="Kaufman T.C."/>
            <person name="Kellis M."/>
            <person name="Gelbart W."/>
            <person name="Iyer V.N."/>
            <person name="Pollard D.A."/>
            <person name="Sackton T.B."/>
            <person name="Larracuente A.M."/>
            <person name="Singh N.D."/>
            <person name="Abad J.P."/>
            <person name="Abt D.N."/>
            <person name="Adryan B."/>
            <person name="Aguade M."/>
            <person name="Akashi H."/>
            <person name="Anderson W.W."/>
            <person name="Aquadro C.F."/>
            <person name="Ardell D.H."/>
            <person name="Arguello R."/>
            <person name="Artieri C.G."/>
            <person name="Barbash D.A."/>
            <person name="Barker D."/>
            <person name="Barsanti P."/>
            <person name="Batterham P."/>
            <person name="Batzoglou S."/>
            <person name="Begun D."/>
            <person name="Bhutkar A."/>
            <person name="Blanco E."/>
            <person name="Bosak S.A."/>
            <person name="Bradley R.K."/>
            <person name="Brand A.D."/>
            <person name="Brent M.R."/>
            <person name="Brooks A.N."/>
            <person name="Brown R.H."/>
            <person name="Butlin R.K."/>
            <person name="Caggese C."/>
            <person name="Calvi B.R."/>
            <person name="Bernardo de Carvalho A."/>
            <person name="Caspi A."/>
            <person name="Castrezana S."/>
            <person name="Celniker S.E."/>
            <person name="Chang J.L."/>
            <person name="Chapple C."/>
            <person name="Chatterji S."/>
            <person name="Chinwalla A."/>
            <person name="Civetta A."/>
            <person name="Clifton S.W."/>
            <person name="Comeron J.M."/>
            <person name="Costello J.C."/>
            <person name="Coyne J.A."/>
            <person name="Daub J."/>
            <person name="David R.G."/>
            <person name="Delcher A.L."/>
            <person name="Delehaunty K."/>
            <person name="Do C.B."/>
            <person name="Ebling H."/>
            <person name="Edwards K."/>
            <person name="Eickbush T."/>
            <person name="Evans J.D."/>
            <person name="Filipski A."/>
            <person name="Findeiss S."/>
            <person name="Freyhult E."/>
            <person name="Fulton L."/>
            <person name="Fulton R."/>
            <person name="Garcia A.C."/>
            <person name="Gardiner A."/>
            <person name="Garfield D.A."/>
            <person name="Garvin B.E."/>
            <person name="Gibson G."/>
            <person name="Gilbert D."/>
            <person name="Gnerre S."/>
            <person name="Godfrey J."/>
            <person name="Good R."/>
            <person name="Gotea V."/>
            <person name="Gravely B."/>
            <person name="Greenberg A.J."/>
            <person name="Griffiths-Jones S."/>
            <person name="Gross S."/>
            <person name="Guigo R."/>
            <person name="Gustafson E.A."/>
            <person name="Haerty W."/>
            <person name="Hahn M.W."/>
            <person name="Halligan D.L."/>
            <person name="Halpern A.L."/>
            <person name="Halter G.M."/>
            <person name="Han M.V."/>
            <person name="Heger A."/>
            <person name="Hillier L."/>
            <person name="Hinrichs A.S."/>
            <person name="Holmes I."/>
            <person name="Hoskins R.A."/>
            <person name="Hubisz M.J."/>
            <person name="Hultmark D."/>
            <person name="Huntley M.A."/>
            <person name="Jaffe D.B."/>
            <person name="Jagadeeshan S."/>
            <person name="Jeck W.R."/>
            <person name="Johnson J."/>
            <person name="Jones C.D."/>
            <person name="Jordan W.C."/>
            <person name="Karpen G.H."/>
            <person name="Kataoka E."/>
            <person name="Keightley P.D."/>
            <person name="Kheradpour P."/>
            <person name="Kirkness E.F."/>
            <person name="Koerich L.B."/>
            <person name="Kristiansen K."/>
            <person name="Kudrna D."/>
            <person name="Kulathinal R.J."/>
            <person name="Kumar S."/>
            <person name="Kwok R."/>
            <person name="Lander E."/>
            <person name="Langley C.H."/>
            <person name="Lapoint R."/>
            <person name="Lazzaro B.P."/>
            <person name="Lee S.J."/>
            <person name="Levesque L."/>
            <person name="Li R."/>
            <person name="Lin C.F."/>
            <person name="Lin M.F."/>
            <person name="Lindblad-Toh K."/>
            <person name="Llopart A."/>
            <person name="Long M."/>
            <person name="Low L."/>
            <person name="Lozovsky E."/>
            <person name="Lu J."/>
            <person name="Luo M."/>
            <person name="Machado C.A."/>
            <person name="Makalowski W."/>
            <person name="Marzo M."/>
            <person name="Matsuda M."/>
            <person name="Matzkin L."/>
            <person name="McAllister B."/>
            <person name="McBride C.S."/>
            <person name="McKernan B."/>
            <person name="McKernan K."/>
            <person name="Mendez-Lago M."/>
            <person name="Minx P."/>
            <person name="Mollenhauer M.U."/>
            <person name="Montooth K."/>
            <person name="Mount S.M."/>
            <person name="Mu X."/>
            <person name="Myers E."/>
            <person name="Negre B."/>
            <person name="Newfeld S."/>
            <person name="Nielsen R."/>
            <person name="Noor M.A."/>
            <person name="O'Grady P."/>
            <person name="Pachter L."/>
            <person name="Papaceit M."/>
            <person name="Parisi M.J."/>
            <person name="Parisi M."/>
            <person name="Parts L."/>
            <person name="Pedersen J.S."/>
            <person name="Pesole G."/>
            <person name="Phillippy A.M."/>
            <person name="Ponting C.P."/>
            <person name="Pop M."/>
            <person name="Porcelli D."/>
            <person name="Powell J.R."/>
            <person name="Prohaska S."/>
            <person name="Pruitt K."/>
            <person name="Puig M."/>
            <person name="Quesneville H."/>
            <person name="Ram K.R."/>
            <person name="Rand D."/>
            <person name="Rasmussen M.D."/>
            <person name="Reed L.K."/>
            <person name="Reenan R."/>
            <person name="Reily A."/>
            <person name="Remington K.A."/>
            <person name="Rieger T.T."/>
            <person name="Ritchie M.G."/>
            <person name="Robin C."/>
            <person name="Rogers Y.H."/>
            <person name="Rohde C."/>
            <person name="Rozas J."/>
            <person name="Rubenfield M.J."/>
            <person name="Ruiz A."/>
            <person name="Russo S."/>
            <person name="Salzberg S.L."/>
            <person name="Sanchez-Gracia A."/>
            <person name="Saranga D.J."/>
            <person name="Sato H."/>
            <person name="Schaeffer S.W."/>
            <person name="Schatz M.C."/>
            <person name="Schlenke T."/>
            <person name="Schwartz R."/>
            <person name="Segarra C."/>
            <person name="Singh R.S."/>
            <person name="Sirot L."/>
            <person name="Sirota M."/>
            <person name="Sisneros N.B."/>
            <person name="Smith C.D."/>
            <person name="Smith T.F."/>
            <person name="Spieth J."/>
            <person name="Stage D.E."/>
            <person name="Stark A."/>
            <person name="Stephan W."/>
            <person name="Strausberg R.L."/>
            <person name="Strempel S."/>
            <person name="Sturgill D."/>
            <person name="Sutton G."/>
            <person name="Sutton G.G."/>
            <person name="Tao W."/>
            <person name="Teichmann S."/>
            <person name="Tobari Y.N."/>
            <person name="Tomimura Y."/>
            <person name="Tsolas J.M."/>
            <person name="Valente V.L."/>
            <person name="Venter E."/>
            <person name="Venter J.C."/>
            <person name="Vicario S."/>
            <person name="Vieira F.G."/>
            <person name="Vilella A.J."/>
            <person name="Villasante A."/>
            <person name="Walenz B."/>
            <person name="Wang J."/>
            <person name="Wasserman M."/>
            <person name="Watts T."/>
            <person name="Wilson D."/>
            <person name="Wilson R.K."/>
            <person name="Wing R.A."/>
            <person name="Wolfner M.F."/>
            <person name="Wong A."/>
            <person name="Wong G.K."/>
            <person name="Wu C.I."/>
            <person name="Wu G."/>
            <person name="Yamamoto D."/>
            <person name="Yang H.P."/>
            <person name="Yang S.P."/>
            <person name="Yorke J.A."/>
            <person name="Yoshida K."/>
            <person name="Zdobnov E."/>
            <person name="Zhang P."/>
            <person name="Zhang Y."/>
            <person name="Zimin A.V."/>
            <person name="Baldwin J."/>
            <person name="Abdouelleil A."/>
            <person name="Abdulkadir J."/>
            <person name="Abebe A."/>
            <person name="Abera B."/>
            <person name="Abreu J."/>
            <person name="Acer S.C."/>
            <person name="Aftuck L."/>
            <person name="Alexander A."/>
            <person name="An P."/>
            <person name="Anderson E."/>
            <person name="Anderson S."/>
            <person name="Arachi H."/>
            <person name="Azer M."/>
            <person name="Bachantsang P."/>
            <person name="Barry A."/>
            <person name="Bayul T."/>
            <person name="Berlin A."/>
            <person name="Bessette D."/>
            <person name="Bloom T."/>
            <person name="Blye J."/>
            <person name="Boguslavskiy L."/>
            <person name="Bonnet C."/>
            <person name="Boukhgalter B."/>
            <person name="Bourzgui I."/>
            <person name="Brown A."/>
            <person name="Cahill P."/>
            <person name="Channer S."/>
            <person name="Cheshatsang Y."/>
            <person name="Chuda L."/>
            <person name="Citroen M."/>
            <person name="Collymore A."/>
            <person name="Cooke P."/>
            <person name="Costello M."/>
            <person name="D'Aco K."/>
            <person name="Daza R."/>
            <person name="De Haan G."/>
            <person name="DeGray S."/>
            <person name="DeMaso C."/>
            <person name="Dhargay N."/>
            <person name="Dooley K."/>
            <person name="Dooley E."/>
            <person name="Doricent M."/>
            <person name="Dorje P."/>
            <person name="Dorjee K."/>
            <person name="Dupes A."/>
            <person name="Elong R."/>
            <person name="Falk J."/>
            <person name="Farina A."/>
            <person name="Faro S."/>
            <person name="Ferguson D."/>
            <person name="Fisher S."/>
            <person name="Foley C.D."/>
            <person name="Franke A."/>
            <person name="Friedrich D."/>
            <person name="Gadbois L."/>
            <person name="Gearin G."/>
            <person name="Gearin C.R."/>
            <person name="Giannoukos G."/>
            <person name="Goode T."/>
            <person name="Graham J."/>
            <person name="Grandbois E."/>
            <person name="Grewal S."/>
            <person name="Gyaltsen K."/>
            <person name="Hafez N."/>
            <person name="Hagos B."/>
            <person name="Hall J."/>
            <person name="Henson C."/>
            <person name="Hollinger A."/>
            <person name="Honan T."/>
            <person name="Huard M.D."/>
            <person name="Hughes L."/>
            <person name="Hurhula B."/>
            <person name="Husby M.E."/>
            <person name="Kamat A."/>
            <person name="Kanga B."/>
            <person name="Kashin S."/>
            <person name="Khazanovich D."/>
            <person name="Kisner P."/>
            <person name="Lance K."/>
            <person name="Lara M."/>
            <person name="Lee W."/>
            <person name="Lennon N."/>
            <person name="Letendre F."/>
            <person name="LeVine R."/>
            <person name="Lipovsky A."/>
            <person name="Liu X."/>
            <person name="Liu J."/>
            <person name="Liu S."/>
            <person name="Lokyitsang T."/>
            <person name="Lokyitsang Y."/>
            <person name="Lubonja R."/>
            <person name="Lui A."/>
            <person name="MacDonald P."/>
            <person name="Magnisalis V."/>
            <person name="Maru K."/>
            <person name="Matthews C."/>
            <person name="McCusker W."/>
            <person name="McDonough S."/>
            <person name="Mehta T."/>
            <person name="Meldrim J."/>
            <person name="Meneus L."/>
            <person name="Mihai O."/>
            <person name="Mihalev A."/>
            <person name="Mihova T."/>
            <person name="Mittelman R."/>
            <person name="Mlenga V."/>
            <person name="Montmayeur A."/>
            <person name="Mulrain L."/>
            <person name="Navidi A."/>
            <person name="Naylor J."/>
            <person name="Negash T."/>
            <person name="Nguyen T."/>
            <person name="Nguyen N."/>
            <person name="Nicol R."/>
            <person name="Norbu C."/>
            <person name="Norbu N."/>
            <person name="Novod N."/>
            <person name="O'Neill B."/>
            <person name="Osman S."/>
            <person name="Markiewicz E."/>
            <person name="Oyono O.L."/>
            <person name="Patti C."/>
            <person name="Phunkhang P."/>
            <person name="Pierre F."/>
            <person name="Priest M."/>
            <person name="Raghuraman S."/>
            <person name="Rege F."/>
            <person name="Reyes R."/>
            <person name="Rise C."/>
            <person name="Rogov P."/>
            <person name="Ross K."/>
            <person name="Ryan E."/>
            <person name="Settipalli S."/>
            <person name="Shea T."/>
            <person name="Sherpa N."/>
            <person name="Shi L."/>
            <person name="Shih D."/>
            <person name="Sparrow T."/>
            <person name="Spaulding J."/>
            <person name="Stalker J."/>
            <person name="Stange-Thomann N."/>
            <person name="Stavropoulos S."/>
            <person name="Stone C."/>
            <person name="Strader C."/>
            <person name="Tesfaye S."/>
            <person name="Thomson T."/>
            <person name="Thoulutsang Y."/>
            <person name="Thoulutsang D."/>
            <person name="Topham K."/>
            <person name="Topping I."/>
            <person name="Tsamla T."/>
            <person name="Vassiliev H."/>
            <person name="Vo A."/>
            <person name="Wangchuk T."/>
            <person name="Wangdi T."/>
            <person name="Weiand M."/>
            <person name="Wilkinson J."/>
            <person name="Wilson A."/>
            <person name="Yadav S."/>
            <person name="Young G."/>
            <person name="Yu Q."/>
            <person name="Zembek L."/>
            <person name="Zhong D."/>
            <person name="Zimmer A."/>
            <person name="Zwirko Z."/>
            <person name="Jaffe D.B."/>
            <person name="Alvarez P."/>
            <person name="Brockman W."/>
            <person name="Butler J."/>
            <person name="Chin C."/>
            <person name="Gnerre S."/>
            <person name="Grabherr M."/>
            <person name="Kleber M."/>
            <person name="Mauceli E."/>
            <person name="MacCallum I."/>
        </authorList>
    </citation>
    <scope>NUCLEOTIDE SEQUENCE [LARGE SCALE GENOMIC DNA]</scope>
    <source>
        <strain evidence="3">Tucson 15287-2541.00</strain>
    </source>
</reference>
<accession>B4JZV0</accession>
<sequence length="1504" mass="165318">MTHNATEKCYQNNRNDALTTDRRPLSPYTTNTDADTDARNYDDDYELCGEEWSQGDGEGNRTFNTAYDYGTDEQHYWPETTDYGSYTAGYTAKMLPVVPGMPNGCGSHNTESTENSYVRRGSRYGCRLPAAPMDNTAYRILPQNDAIATDERIGSFISLPATTRILPEPQLRTRSSIQTQQQQPELESEIYRPYTSMLPLDYGMDYGSDYGADYGSNNADNLSAYSDTPPMSNVQHKLQQQRKISLMMAMTTASVIASGETRIPVQVPVNAAGQQQHSTNWSSNSNSYHYTNINNFNSGSNYGSNYVSKSGLNFVSASVTPSTLAFSWCKSETNSARKLPKRLPSPPAYSKASHHQSVPSAAEASTNSTSIAHQSINQQQQQPQQPPARSHKQLPKLPIPKVKTQLVPSKSINQSTAVDGAFLTDAATLATVESQSNKLAYCDFEMPSINHQSNEHQSVQALTDPNKIKKFETCEKSKIPQIADFATTIMSTAHQSINSTTITATLTTASTSSPFDITEYLKPYKYDQLKYDVEQEKERKEKNSADKLDTFKLLEMEMPNSITSWSHEKTTTTPMSSNVDNACCATSTFDYITTLERESVAHDVVKTLGQLNNNVFTTTTTATATTPTTLYNPAAKVSAINTASISSPTLSYVDYMKQFQLPDLPPILDICSDVDVDVNRLTAAVINDNDKSTELPTYAFDPEPDLPTELTTATSASLTTGKTSAFDDSFYDSFNVDLSALTATIAHIESETSLTTATKPANNVLLIDNNQVNEFSGGYYKPNKTESQLPLQSQSQLPLESQSQSQPPKAKVVASSVLGGLSKGFKGGLDGVLSGVSSTMEAGKHQSTTSNNNNKKGFGFGLASKLVPNVGGLLSGASNKEVQPVQQPIQSVQQPVQQLVKQSVPTTYAYDDYGYSYEPNATGAADLAGTSISLQTNDYLDSLDEDLMSADNSHTEQLNFDDEYGYSEYPQSYPNEAYNYAEPFKVTTCQQSEPIETMAPSFYTTKSETETKTQPLIAKLSTKGSGGSGMLGSIFGKAAAAVQSATQSASSVASAVVQKTVPATNSQGKTKEVPMGGVPMTTAAAMGVPITAVPLTTDYPLLMDSDYNEVMTTMTTTTGADYVNSNTHIPHNYNELSRIDNTAYTSYYSEANQGQQLPTVPLTISGGKKLPTINGKSSLLIKQQPTEIYEDDEDVSDLELDEDDIIIDEDEEEEELGLEEEDLVEAEPIYGMNSEQHDYYMDQLRQTTPSSSRLTNDYYEHSVVNAGSAAAVASSAVAAAGPVYDYREDYFNEEDEYKYLEQQQQNQQHPDHHQEHPQHSQHSQNLHQHSKHYQSVAGQKQSSLDYHGDYLDEPYNSDDDCGNYLDESSSGSVGLGIAKTHKIQEGINQGEQVTHSIGVHHPIQKQDSIIIEEAEPTLNEAAIQKEHPNDEDEEEEHDVDVDDEDQLADLLPIRSKSQKAKKVLLRGETEEVVSGHMQIMRKTEITAKQRWHWAYNKIIMQLNN</sequence>
<name>B4JZV0_DROGR</name>
<feature type="compositionally biased region" description="Polar residues" evidence="1">
    <location>
        <begin position="1"/>
        <end position="18"/>
    </location>
</feature>
<evidence type="ECO:0000256" key="1">
    <source>
        <dbReference type="SAM" id="MobiDB-lite"/>
    </source>
</evidence>
<feature type="compositionally biased region" description="Acidic residues" evidence="1">
    <location>
        <begin position="1429"/>
        <end position="1447"/>
    </location>
</feature>
<feature type="region of interest" description="Disordered" evidence="1">
    <location>
        <begin position="1"/>
        <end position="40"/>
    </location>
</feature>
<feature type="region of interest" description="Disordered" evidence="1">
    <location>
        <begin position="335"/>
        <end position="394"/>
    </location>
</feature>
<feature type="compositionally biased region" description="Low complexity" evidence="1">
    <location>
        <begin position="786"/>
        <end position="808"/>
    </location>
</feature>
<organism evidence="3">
    <name type="scientific">Drosophila grimshawi</name>
    <name type="common">Hawaiian fruit fly</name>
    <name type="synonym">Idiomyia grimshawi</name>
    <dbReference type="NCBI Taxonomy" id="7222"/>
    <lineage>
        <taxon>Eukaryota</taxon>
        <taxon>Metazoa</taxon>
        <taxon>Ecdysozoa</taxon>
        <taxon>Arthropoda</taxon>
        <taxon>Hexapoda</taxon>
        <taxon>Insecta</taxon>
        <taxon>Pterygota</taxon>
        <taxon>Neoptera</taxon>
        <taxon>Endopterygota</taxon>
        <taxon>Diptera</taxon>
        <taxon>Brachycera</taxon>
        <taxon>Muscomorpha</taxon>
        <taxon>Ephydroidea</taxon>
        <taxon>Drosophilidae</taxon>
        <taxon>Drosophila</taxon>
        <taxon>Hawaiian Drosophila</taxon>
    </lineage>
</organism>
<feature type="region of interest" description="Disordered" evidence="1">
    <location>
        <begin position="1301"/>
        <end position="1372"/>
    </location>
</feature>
<keyword evidence="3" id="KW-1185">Reference proteome</keyword>
<dbReference type="PhylomeDB" id="B4JZV0"/>
<dbReference type="InParanoid" id="B4JZV0"/>
<dbReference type="HOGENOM" id="CLU_248528_0_0_1"/>
<feature type="compositionally biased region" description="Basic and acidic residues" evidence="1">
    <location>
        <begin position="1309"/>
        <end position="1318"/>
    </location>
</feature>
<dbReference type="OrthoDB" id="10053234at2759"/>
<feature type="compositionally biased region" description="Polar residues" evidence="1">
    <location>
        <begin position="355"/>
        <end position="377"/>
    </location>
</feature>
<feature type="region of interest" description="Disordered" evidence="1">
    <location>
        <begin position="1426"/>
        <end position="1448"/>
    </location>
</feature>
<protein>
    <submittedName>
        <fullName evidence="2">GH24008</fullName>
    </submittedName>
</protein>
<evidence type="ECO:0000313" key="2">
    <source>
        <dbReference type="EMBL" id="EDV90966.1"/>
    </source>
</evidence>
<dbReference type="eggNOG" id="KOG1011">
    <property type="taxonomic scope" value="Eukaryota"/>
</dbReference>
<feature type="region of interest" description="Disordered" evidence="1">
    <location>
        <begin position="777"/>
        <end position="811"/>
    </location>
</feature>
<evidence type="ECO:0000313" key="3">
    <source>
        <dbReference type="Proteomes" id="UP000001070"/>
    </source>
</evidence>
<feature type="compositionally biased region" description="Acidic residues" evidence="1">
    <location>
        <begin position="1351"/>
        <end position="1361"/>
    </location>
</feature>
<dbReference type="Proteomes" id="UP000001070">
    <property type="component" value="Unassembled WGS sequence"/>
</dbReference>
<dbReference type="OMA" id="TRDMNQN"/>